<dbReference type="OrthoDB" id="5101659at2759"/>
<name>A0A9P9EBR4_9HYPO</name>
<keyword evidence="2" id="KW-0472">Membrane</keyword>
<evidence type="ECO:0000256" key="2">
    <source>
        <dbReference type="SAM" id="Phobius"/>
    </source>
</evidence>
<evidence type="ECO:0000256" key="1">
    <source>
        <dbReference type="SAM" id="MobiDB-lite"/>
    </source>
</evidence>
<accession>A0A9P9EBR4</accession>
<dbReference type="AlphaFoldDB" id="A0A9P9EBR4"/>
<comment type="caution">
    <text evidence="4">The sequence shown here is derived from an EMBL/GenBank/DDBJ whole genome shotgun (WGS) entry which is preliminary data.</text>
</comment>
<protein>
    <submittedName>
        <fullName evidence="4">Uncharacterized protein</fullName>
    </submittedName>
</protein>
<feature type="transmembrane region" description="Helical" evidence="2">
    <location>
        <begin position="122"/>
        <end position="146"/>
    </location>
</feature>
<evidence type="ECO:0000256" key="3">
    <source>
        <dbReference type="SAM" id="SignalP"/>
    </source>
</evidence>
<evidence type="ECO:0000313" key="5">
    <source>
        <dbReference type="Proteomes" id="UP000717696"/>
    </source>
</evidence>
<feature type="compositionally biased region" description="Polar residues" evidence="1">
    <location>
        <begin position="166"/>
        <end position="178"/>
    </location>
</feature>
<dbReference type="EMBL" id="JAGMUU010000017">
    <property type="protein sequence ID" value="KAH7134512.1"/>
    <property type="molecule type" value="Genomic_DNA"/>
</dbReference>
<gene>
    <name evidence="4" type="ORF">B0J13DRAFT_528618</name>
</gene>
<keyword evidence="2" id="KW-1133">Transmembrane helix</keyword>
<feature type="chain" id="PRO_5040140212" evidence="3">
    <location>
        <begin position="21"/>
        <end position="237"/>
    </location>
</feature>
<dbReference type="Proteomes" id="UP000717696">
    <property type="component" value="Unassembled WGS sequence"/>
</dbReference>
<organism evidence="4 5">
    <name type="scientific">Dactylonectria estremocensis</name>
    <dbReference type="NCBI Taxonomy" id="1079267"/>
    <lineage>
        <taxon>Eukaryota</taxon>
        <taxon>Fungi</taxon>
        <taxon>Dikarya</taxon>
        <taxon>Ascomycota</taxon>
        <taxon>Pezizomycotina</taxon>
        <taxon>Sordariomycetes</taxon>
        <taxon>Hypocreomycetidae</taxon>
        <taxon>Hypocreales</taxon>
        <taxon>Nectriaceae</taxon>
        <taxon>Dactylonectria</taxon>
    </lineage>
</organism>
<feature type="region of interest" description="Disordered" evidence="1">
    <location>
        <begin position="166"/>
        <end position="237"/>
    </location>
</feature>
<sequence>MAYPGLLTLLIIAFVARAHCNTTFTSPGPFKSSREPSQYPTYKVGQRIDVQWESSNATSFDLWLAISPQLLRVATDKARHLIRFLDQSKSYEFEWTGWSAEPRVLSEFFNVSAPDSSLSTGAVASIAVGSTIGGLLIVGGIAFLAWRSFRGLKGFRAWKDSQHVKTGQEVSQSQQESLPPQYRPLDAPHAQLAQHSPTAALGHNESERKSELPGANTLCGPEAQHTTQRHQEVFEAP</sequence>
<keyword evidence="2" id="KW-0812">Transmembrane</keyword>
<keyword evidence="3" id="KW-0732">Signal</keyword>
<reference evidence="4" key="1">
    <citation type="journal article" date="2021" name="Nat. Commun.">
        <title>Genetic determinants of endophytism in the Arabidopsis root mycobiome.</title>
        <authorList>
            <person name="Mesny F."/>
            <person name="Miyauchi S."/>
            <person name="Thiergart T."/>
            <person name="Pickel B."/>
            <person name="Atanasova L."/>
            <person name="Karlsson M."/>
            <person name="Huettel B."/>
            <person name="Barry K.W."/>
            <person name="Haridas S."/>
            <person name="Chen C."/>
            <person name="Bauer D."/>
            <person name="Andreopoulos W."/>
            <person name="Pangilinan J."/>
            <person name="LaButti K."/>
            <person name="Riley R."/>
            <person name="Lipzen A."/>
            <person name="Clum A."/>
            <person name="Drula E."/>
            <person name="Henrissat B."/>
            <person name="Kohler A."/>
            <person name="Grigoriev I.V."/>
            <person name="Martin F.M."/>
            <person name="Hacquard S."/>
        </authorList>
    </citation>
    <scope>NUCLEOTIDE SEQUENCE</scope>
    <source>
        <strain evidence="4">MPI-CAGE-AT-0021</strain>
    </source>
</reference>
<feature type="signal peptide" evidence="3">
    <location>
        <begin position="1"/>
        <end position="20"/>
    </location>
</feature>
<proteinExistence type="predicted"/>
<evidence type="ECO:0000313" key="4">
    <source>
        <dbReference type="EMBL" id="KAH7134512.1"/>
    </source>
</evidence>
<keyword evidence="5" id="KW-1185">Reference proteome</keyword>